<sequence length="116" mass="13395">MAIILLITRSPETESLDQVTSYFRKKDHSLRKEIPSHLDEPSVSEWRNARSEEEGLKQLVVRQIIFCSTHRGTSQQQLHSHNNHGLGSSLRHKSQRPNAFLHKLSSDQEHMGLDLF</sequence>
<evidence type="ECO:0000256" key="1">
    <source>
        <dbReference type="SAM" id="MobiDB-lite"/>
    </source>
</evidence>
<dbReference type="InParanoid" id="A0A2P6NYE8"/>
<dbReference type="Proteomes" id="UP000241769">
    <property type="component" value="Unassembled WGS sequence"/>
</dbReference>
<accession>A0A2P6NYE8</accession>
<gene>
    <name evidence="2" type="ORF">PROFUN_02261</name>
</gene>
<dbReference type="AlphaFoldDB" id="A0A2P6NYE8"/>
<comment type="caution">
    <text evidence="2">The sequence shown here is derived from an EMBL/GenBank/DDBJ whole genome shotgun (WGS) entry which is preliminary data.</text>
</comment>
<feature type="compositionally biased region" description="Polar residues" evidence="1">
    <location>
        <begin position="72"/>
        <end position="86"/>
    </location>
</feature>
<reference evidence="2 3" key="1">
    <citation type="journal article" date="2018" name="Genome Biol. Evol.">
        <title>Multiple Roots of Fruiting Body Formation in Amoebozoa.</title>
        <authorList>
            <person name="Hillmann F."/>
            <person name="Forbes G."/>
            <person name="Novohradska S."/>
            <person name="Ferling I."/>
            <person name="Riege K."/>
            <person name="Groth M."/>
            <person name="Westermann M."/>
            <person name="Marz M."/>
            <person name="Spaller T."/>
            <person name="Winckler T."/>
            <person name="Schaap P."/>
            <person name="Glockner G."/>
        </authorList>
    </citation>
    <scope>NUCLEOTIDE SEQUENCE [LARGE SCALE GENOMIC DNA]</scope>
    <source>
        <strain evidence="2 3">Jena</strain>
    </source>
</reference>
<keyword evidence="3" id="KW-1185">Reference proteome</keyword>
<evidence type="ECO:0000313" key="2">
    <source>
        <dbReference type="EMBL" id="PRP88983.1"/>
    </source>
</evidence>
<proteinExistence type="predicted"/>
<name>A0A2P6NYE8_9EUKA</name>
<dbReference type="EMBL" id="MDYQ01000006">
    <property type="protein sequence ID" value="PRP88983.1"/>
    <property type="molecule type" value="Genomic_DNA"/>
</dbReference>
<protein>
    <submittedName>
        <fullName evidence="2">Uncharacterized protein</fullName>
    </submittedName>
</protein>
<feature type="region of interest" description="Disordered" evidence="1">
    <location>
        <begin position="72"/>
        <end position="94"/>
    </location>
</feature>
<evidence type="ECO:0000313" key="3">
    <source>
        <dbReference type="Proteomes" id="UP000241769"/>
    </source>
</evidence>
<organism evidence="2 3">
    <name type="scientific">Planoprotostelium fungivorum</name>
    <dbReference type="NCBI Taxonomy" id="1890364"/>
    <lineage>
        <taxon>Eukaryota</taxon>
        <taxon>Amoebozoa</taxon>
        <taxon>Evosea</taxon>
        <taxon>Variosea</taxon>
        <taxon>Cavosteliida</taxon>
        <taxon>Cavosteliaceae</taxon>
        <taxon>Planoprotostelium</taxon>
    </lineage>
</organism>